<dbReference type="Ensembl" id="ENSGEVT00005021238.1">
    <property type="protein sequence ID" value="ENSGEVP00005020222.1"/>
    <property type="gene ID" value="ENSGEVG00005014348.1"/>
</dbReference>
<keyword evidence="7" id="KW-0391">Immunity</keyword>
<dbReference type="InterPro" id="IPR013098">
    <property type="entry name" value="Ig_I-set"/>
</dbReference>
<evidence type="ECO:0000256" key="1">
    <source>
        <dbReference type="ARBA" id="ARBA00004236"/>
    </source>
</evidence>
<evidence type="ECO:0000256" key="5">
    <source>
        <dbReference type="ARBA" id="ARBA00023157"/>
    </source>
</evidence>
<dbReference type="GeneTree" id="ENSGT00960000189404"/>
<dbReference type="PROSITE" id="PS50835">
    <property type="entry name" value="IG_LIKE"/>
    <property type="match status" value="1"/>
</dbReference>
<keyword evidence="4" id="KW-0472">Membrane</keyword>
<dbReference type="OrthoDB" id="9837549at2759"/>
<dbReference type="Pfam" id="PF07679">
    <property type="entry name" value="I-set"/>
    <property type="match status" value="1"/>
</dbReference>
<keyword evidence="2" id="KW-1003">Cell membrane</keyword>
<proteinExistence type="predicted"/>
<name>A0A8C4Y514_9SAUR</name>
<dbReference type="GO" id="GO:0042101">
    <property type="term" value="C:T cell receptor complex"/>
    <property type="evidence" value="ECO:0007669"/>
    <property type="project" value="UniProtKB-KW"/>
</dbReference>
<evidence type="ECO:0000256" key="2">
    <source>
        <dbReference type="ARBA" id="ARBA00022475"/>
    </source>
</evidence>
<reference evidence="9" key="1">
    <citation type="submission" date="2025-08" db="UniProtKB">
        <authorList>
            <consortium name="Ensembl"/>
        </authorList>
    </citation>
    <scope>IDENTIFICATION</scope>
</reference>
<feature type="domain" description="Ig-like" evidence="8">
    <location>
        <begin position="1"/>
        <end position="91"/>
    </location>
</feature>
<evidence type="ECO:0000256" key="7">
    <source>
        <dbReference type="ARBA" id="ARBA00043266"/>
    </source>
</evidence>
<keyword evidence="3" id="KW-0732">Signal</keyword>
<sequence length="91" mass="9928">PGKILVSCCKAQVDQSPQSLVTGEGEVSTTSCAFIGKYQTFHWYQQFPGRGLTDLLSVSPQENATEQRSSLHITDSQLRDSGSYLCAVDTQ</sequence>
<accession>A0A8C4Y514</accession>
<dbReference type="PANTHER" id="PTHR19339">
    <property type="entry name" value="T CELL RECEPTOR ALPHA VARIABLE 39"/>
    <property type="match status" value="1"/>
</dbReference>
<organism evidence="9 10">
    <name type="scientific">Gopherus evgoodei</name>
    <name type="common">Goodes thornscrub tortoise</name>
    <dbReference type="NCBI Taxonomy" id="1825980"/>
    <lineage>
        <taxon>Eukaryota</taxon>
        <taxon>Metazoa</taxon>
        <taxon>Chordata</taxon>
        <taxon>Craniata</taxon>
        <taxon>Vertebrata</taxon>
        <taxon>Euteleostomi</taxon>
        <taxon>Archelosauria</taxon>
        <taxon>Testudinata</taxon>
        <taxon>Testudines</taxon>
        <taxon>Cryptodira</taxon>
        <taxon>Durocryptodira</taxon>
        <taxon>Testudinoidea</taxon>
        <taxon>Testudinidae</taxon>
        <taxon>Gopherus</taxon>
    </lineage>
</organism>
<keyword evidence="6" id="KW-0325">Glycoprotein</keyword>
<protein>
    <recommendedName>
        <fullName evidence="8">Ig-like domain-containing protein</fullName>
    </recommendedName>
</protein>
<evidence type="ECO:0000256" key="6">
    <source>
        <dbReference type="ARBA" id="ARBA00023180"/>
    </source>
</evidence>
<dbReference type="InterPro" id="IPR036179">
    <property type="entry name" value="Ig-like_dom_sf"/>
</dbReference>
<dbReference type="SUPFAM" id="SSF48726">
    <property type="entry name" value="Immunoglobulin"/>
    <property type="match status" value="1"/>
</dbReference>
<dbReference type="InterPro" id="IPR013783">
    <property type="entry name" value="Ig-like_fold"/>
</dbReference>
<dbReference type="InterPro" id="IPR007110">
    <property type="entry name" value="Ig-like_dom"/>
</dbReference>
<evidence type="ECO:0000259" key="8">
    <source>
        <dbReference type="PROSITE" id="PS50835"/>
    </source>
</evidence>
<dbReference type="AlphaFoldDB" id="A0A8C4Y514"/>
<keyword evidence="5" id="KW-1015">Disulfide bond</keyword>
<evidence type="ECO:0000256" key="3">
    <source>
        <dbReference type="ARBA" id="ARBA00022729"/>
    </source>
</evidence>
<dbReference type="PANTHER" id="PTHR19339:SF0">
    <property type="entry name" value="T CELL RECEPTOR ALPHA VARIABLE 41"/>
    <property type="match status" value="1"/>
</dbReference>
<dbReference type="Proteomes" id="UP000694390">
    <property type="component" value="Unassembled WGS sequence"/>
</dbReference>
<keyword evidence="10" id="KW-1185">Reference proteome</keyword>
<keyword evidence="7" id="KW-1064">Adaptive immunity</keyword>
<comment type="subcellular location">
    <subcellularLocation>
        <location evidence="1">Cell membrane</location>
    </subcellularLocation>
</comment>
<keyword evidence="7" id="KW-1279">T cell receptor</keyword>
<evidence type="ECO:0000256" key="4">
    <source>
        <dbReference type="ARBA" id="ARBA00023136"/>
    </source>
</evidence>
<dbReference type="Gene3D" id="2.60.40.10">
    <property type="entry name" value="Immunoglobulins"/>
    <property type="match status" value="1"/>
</dbReference>
<evidence type="ECO:0000313" key="10">
    <source>
        <dbReference type="Proteomes" id="UP000694390"/>
    </source>
</evidence>
<reference evidence="9" key="2">
    <citation type="submission" date="2025-09" db="UniProtKB">
        <authorList>
            <consortium name="Ensembl"/>
        </authorList>
    </citation>
    <scope>IDENTIFICATION</scope>
</reference>
<evidence type="ECO:0000313" key="9">
    <source>
        <dbReference type="Ensembl" id="ENSGEVP00005020222.1"/>
    </source>
</evidence>
<dbReference type="InterPro" id="IPR051896">
    <property type="entry name" value="TCR_alpha_variable"/>
</dbReference>